<dbReference type="Gene3D" id="3.30.370.10">
    <property type="entry name" value="Barstar-like"/>
    <property type="match status" value="1"/>
</dbReference>
<sequence>MDRGPLRVVRAHRGLPVSGLAGLLAGHEPPGTYLWHSALEADDVRHAVEHAGWAYGHVDGWTGADTRAAFLAAVGEALAFPAHYGQNFDALADCLYDVGTGRAGAVLLWDGWATLARADERAFSVALSVLGARSHTDRGAPFSVLLRGDGPGLPGITSLD</sequence>
<evidence type="ECO:0000259" key="2">
    <source>
        <dbReference type="Pfam" id="PF01337"/>
    </source>
</evidence>
<reference evidence="3 4" key="1">
    <citation type="submission" date="2019-01" db="EMBL/GenBank/DDBJ databases">
        <title>Novel species of Nocardioides.</title>
        <authorList>
            <person name="Liu Q."/>
            <person name="Xin Y.-H."/>
        </authorList>
    </citation>
    <scope>NUCLEOTIDE SEQUENCE [LARGE SCALE GENOMIC DNA]</scope>
    <source>
        <strain evidence="3 4">CGMCC 4.6882</strain>
    </source>
</reference>
<dbReference type="AlphaFoldDB" id="A0A4Q2S6H8"/>
<accession>A0A4Q2S6H8</accession>
<feature type="domain" description="Barstar (barnase inhibitor)" evidence="2">
    <location>
        <begin position="63"/>
        <end position="146"/>
    </location>
</feature>
<dbReference type="SUPFAM" id="SSF52038">
    <property type="entry name" value="Barstar-related"/>
    <property type="match status" value="1"/>
</dbReference>
<name>A0A4Q2S6H8_9ACTN</name>
<proteinExistence type="inferred from homology"/>
<evidence type="ECO:0000313" key="3">
    <source>
        <dbReference type="EMBL" id="RYB95943.1"/>
    </source>
</evidence>
<evidence type="ECO:0000313" key="4">
    <source>
        <dbReference type="Proteomes" id="UP000294071"/>
    </source>
</evidence>
<protein>
    <recommendedName>
        <fullName evidence="2">Barstar (barnase inhibitor) domain-containing protein</fullName>
    </recommendedName>
</protein>
<dbReference type="EMBL" id="SDWT01000001">
    <property type="protein sequence ID" value="RYB95943.1"/>
    <property type="molecule type" value="Genomic_DNA"/>
</dbReference>
<dbReference type="InterPro" id="IPR035905">
    <property type="entry name" value="Barstar-like_sf"/>
</dbReference>
<comment type="caution">
    <text evidence="3">The sequence shown here is derived from an EMBL/GenBank/DDBJ whole genome shotgun (WGS) entry which is preliminary data.</text>
</comment>
<dbReference type="Pfam" id="PF01337">
    <property type="entry name" value="Barstar"/>
    <property type="match status" value="1"/>
</dbReference>
<dbReference type="InterPro" id="IPR000468">
    <property type="entry name" value="Barstar"/>
</dbReference>
<organism evidence="3 4">
    <name type="scientific">Nocardioides oleivorans</name>
    <dbReference type="NCBI Taxonomy" id="273676"/>
    <lineage>
        <taxon>Bacteria</taxon>
        <taxon>Bacillati</taxon>
        <taxon>Actinomycetota</taxon>
        <taxon>Actinomycetes</taxon>
        <taxon>Propionibacteriales</taxon>
        <taxon>Nocardioidaceae</taxon>
        <taxon>Nocardioides</taxon>
    </lineage>
</organism>
<dbReference type="Proteomes" id="UP000294071">
    <property type="component" value="Unassembled WGS sequence"/>
</dbReference>
<comment type="similarity">
    <text evidence="1">Belongs to the barstar family.</text>
</comment>
<dbReference type="OrthoDB" id="5184890at2"/>
<keyword evidence="4" id="KW-1185">Reference proteome</keyword>
<gene>
    <name evidence="3" type="ORF">EUA93_15100</name>
</gene>
<evidence type="ECO:0000256" key="1">
    <source>
        <dbReference type="ARBA" id="ARBA00006845"/>
    </source>
</evidence>